<feature type="transmembrane region" description="Helical" evidence="1">
    <location>
        <begin position="185"/>
        <end position="203"/>
    </location>
</feature>
<gene>
    <name evidence="2" type="ORF">EW093_09815</name>
</gene>
<accession>A0A5C1QFK9</accession>
<feature type="transmembrane region" description="Helical" evidence="1">
    <location>
        <begin position="87"/>
        <end position="114"/>
    </location>
</feature>
<dbReference type="RefSeq" id="WP_149568233.1">
    <property type="nucleotide sequence ID" value="NZ_CP035807.1"/>
</dbReference>
<dbReference type="AlphaFoldDB" id="A0A5C1QFK9"/>
<proteinExistence type="predicted"/>
<feature type="transmembrane region" description="Helical" evidence="1">
    <location>
        <begin position="344"/>
        <end position="376"/>
    </location>
</feature>
<dbReference type="InterPro" id="IPR011470">
    <property type="entry name" value="DUF1576"/>
</dbReference>
<keyword evidence="1" id="KW-0472">Membrane</keyword>
<evidence type="ECO:0000256" key="1">
    <source>
        <dbReference type="SAM" id="Phobius"/>
    </source>
</evidence>
<dbReference type="OrthoDB" id="9776502at2"/>
<feature type="transmembrane region" description="Helical" evidence="1">
    <location>
        <begin position="296"/>
        <end position="314"/>
    </location>
</feature>
<reference evidence="2 3" key="2">
    <citation type="submission" date="2019-09" db="EMBL/GenBank/DDBJ databases">
        <title>Complete Genome Sequence and Methylome Analysis of free living Spirochaetas.</title>
        <authorList>
            <person name="Leshcheva N."/>
            <person name="Mikheeva N."/>
        </authorList>
    </citation>
    <scope>NUCLEOTIDE SEQUENCE [LARGE SCALE GENOMIC DNA]</scope>
    <source>
        <strain evidence="2 3">P</strain>
    </source>
</reference>
<feature type="transmembrane region" description="Helical" evidence="1">
    <location>
        <begin position="6"/>
        <end position="29"/>
    </location>
</feature>
<protein>
    <submittedName>
        <fullName evidence="2">DUF1576 domain-containing protein</fullName>
    </submittedName>
</protein>
<keyword evidence="3" id="KW-1185">Reference proteome</keyword>
<dbReference type="EMBL" id="CP035807">
    <property type="protein sequence ID" value="QEN04992.1"/>
    <property type="molecule type" value="Genomic_DNA"/>
</dbReference>
<feature type="transmembrane region" description="Helical" evidence="1">
    <location>
        <begin position="151"/>
        <end position="173"/>
    </location>
</feature>
<dbReference type="Pfam" id="PF07613">
    <property type="entry name" value="DUF1576"/>
    <property type="match status" value="2"/>
</dbReference>
<reference evidence="2 3" key="1">
    <citation type="submission" date="2019-02" db="EMBL/GenBank/DDBJ databases">
        <authorList>
            <person name="Fomenkov A."/>
            <person name="Dubinina G."/>
            <person name="Grabovich M."/>
            <person name="Vincze T."/>
            <person name="Roberts R.J."/>
        </authorList>
    </citation>
    <scope>NUCLEOTIDE SEQUENCE [LARGE SCALE GENOMIC DNA]</scope>
    <source>
        <strain evidence="2 3">P</strain>
    </source>
</reference>
<feature type="transmembrane region" description="Helical" evidence="1">
    <location>
        <begin position="50"/>
        <end position="75"/>
    </location>
</feature>
<dbReference type="Proteomes" id="UP000323824">
    <property type="component" value="Chromosome"/>
</dbReference>
<name>A0A5C1QFK9_9SPIO</name>
<keyword evidence="1" id="KW-0812">Transmembrane</keyword>
<organism evidence="2 3">
    <name type="scientific">Thiospirochaeta perfilievii</name>
    <dbReference type="NCBI Taxonomy" id="252967"/>
    <lineage>
        <taxon>Bacteria</taxon>
        <taxon>Pseudomonadati</taxon>
        <taxon>Spirochaetota</taxon>
        <taxon>Spirochaetia</taxon>
        <taxon>Spirochaetales</taxon>
        <taxon>Spirochaetaceae</taxon>
        <taxon>Thiospirochaeta</taxon>
    </lineage>
</organism>
<feature type="transmembrane region" description="Helical" evidence="1">
    <location>
        <begin position="270"/>
        <end position="290"/>
    </location>
</feature>
<evidence type="ECO:0000313" key="2">
    <source>
        <dbReference type="EMBL" id="QEN04992.1"/>
    </source>
</evidence>
<evidence type="ECO:0000313" key="3">
    <source>
        <dbReference type="Proteomes" id="UP000323824"/>
    </source>
</evidence>
<dbReference type="KEGG" id="sper:EW093_09815"/>
<feature type="transmembrane region" description="Helical" evidence="1">
    <location>
        <begin position="223"/>
        <end position="242"/>
    </location>
</feature>
<keyword evidence="1" id="KW-1133">Transmembrane helix</keyword>
<feature type="transmembrane region" description="Helical" evidence="1">
    <location>
        <begin position="126"/>
        <end position="145"/>
    </location>
</feature>
<sequence length="425" mass="45397">MTKQHLILRNLLSSIILLFIIIGIIHDGFSQAITQFVSIQLSPARLISDFISIAGIGGALINSALVGLVGLVIILKLDVKLSGPTFAAVFTLMGFGLFGKTVLNIIPIILGVYLSGKFVGKEFKEYIIIALFGTALGPIVSLIAFEIGLTGVLGVITGISLGIITGFFLPSLAVAMLHLHQGYNLYNMGLTCGFLGLFAASFVKISGHKFVGQMAWYSEKSTLLTLLIPVLSLFLIILGIIIDKKDSIKSFFKIQKIPGRLPSDFMDIESLAGTLINSGVIGIVGTLYTIIIGGDFNGPVIGGLLTIIGFSAFGTNLKNSWPVVFGVILCALLFKLDLNSPGPILAAIFVTTLGPLAGEFGWKVGILAGFTHLVMVMETGGWHGAINLYNNGFAGGLTATIFVAVIQWYKTNKTEFKDTFRSKMK</sequence>
<feature type="transmembrane region" description="Helical" evidence="1">
    <location>
        <begin position="388"/>
        <end position="409"/>
    </location>
</feature>